<dbReference type="PANTHER" id="PTHR21325:SF31">
    <property type="entry name" value="GH22081P-RELATED"/>
    <property type="match status" value="1"/>
</dbReference>
<comment type="catalytic activity">
    <reaction evidence="34">
        <text>1-hexadecanoyl-2-(9Z-octadecenoyl)-sn-glycero-3-phosphoethanolamine + H2O = 1-hexadecanoyl-sn-glycero-3-phosphoethanolamine + (9Z)-octadecenoate + H(+)</text>
        <dbReference type="Rhea" id="RHEA:40911"/>
        <dbReference type="ChEBI" id="CHEBI:15377"/>
        <dbReference type="ChEBI" id="CHEBI:15378"/>
        <dbReference type="ChEBI" id="CHEBI:30823"/>
        <dbReference type="ChEBI" id="CHEBI:73004"/>
        <dbReference type="ChEBI" id="CHEBI:73007"/>
    </reaction>
    <physiologicalReaction direction="left-to-right" evidence="34">
        <dbReference type="Rhea" id="RHEA:40912"/>
    </physiologicalReaction>
</comment>
<comment type="subcellular location">
    <subcellularLocation>
        <location evidence="1">Apical cell membrane</location>
        <topology evidence="1">Single-pass type I membrane protein</topology>
    </subcellularLocation>
</comment>
<comment type="catalytic activity">
    <reaction evidence="40">
        <text>1,2-dihexadecanoyl-sn-glycero-3-phosphocholine + 2 H2O = sn-glycerol 3-phosphocholine + 2 hexadecanoate + 2 H(+)</text>
        <dbReference type="Rhea" id="RHEA:40975"/>
        <dbReference type="ChEBI" id="CHEBI:7896"/>
        <dbReference type="ChEBI" id="CHEBI:15377"/>
        <dbReference type="ChEBI" id="CHEBI:15378"/>
        <dbReference type="ChEBI" id="CHEBI:16870"/>
        <dbReference type="ChEBI" id="CHEBI:72999"/>
    </reaction>
    <physiologicalReaction direction="left-to-right" evidence="40">
        <dbReference type="Rhea" id="RHEA:40976"/>
    </physiologicalReaction>
</comment>
<evidence type="ECO:0000256" key="18">
    <source>
        <dbReference type="ARBA" id="ARBA00031485"/>
    </source>
</evidence>
<protein>
    <recommendedName>
        <fullName evidence="3">Phospholipase B1, membrane-associated</fullName>
    </recommendedName>
    <alternativeName>
        <fullName evidence="16">Lysophospholipase</fullName>
    </alternativeName>
    <alternativeName>
        <fullName evidence="17">Phospholipase A2</fullName>
    </alternativeName>
    <alternativeName>
        <fullName evidence="19">Phospholipase B/lipase</fullName>
    </alternativeName>
    <alternativeName>
        <fullName evidence="18">Triacylglycerol lipase</fullName>
    </alternativeName>
</protein>
<sequence length="390" mass="44720">MKKSFLDNFLPIFRIIKKISNDAFRIMVENPRNRQILKRNNKALEIPDNANFPCDLNIVKRSPVTPKTAHEVRPGDIDVIGALGDSLTAGFGASATSLLDVLSEDRGKSFSIGGQDTWRTSITLPNILKMFNPNLIGYSLRSSTTLDKESQFNVAEGGAISANMPYMANVLVNRIKSDPRVDIQRDWKMITFMIGDNDFCSEFCYIKNPEILLHYHKQDVLDVLRILKSNLPRTIVNIVVPPDLRLLTITPENPVCSITHSVECPCMGYSYRRRRKLFFDVMRRWQELDIEISNYPEFDLDDFTVIPHYFTLDFKLPTTRQGKIDYSFFSEDCFHFSEKGQSVFANNLWNSLMEPFGNKSTNGLSTLALSKFNCPTDRHPYVYTRRNSLL</sequence>
<comment type="catalytic activity">
    <reaction evidence="41">
        <text>1,3-di-(9Z-octadecenoyl)-glycerol + H2O = 1-(9Z-octadecenoyl)-glycerol + (9Z)-octadecenoate + H(+)</text>
        <dbReference type="Rhea" id="RHEA:39939"/>
        <dbReference type="ChEBI" id="CHEBI:15377"/>
        <dbReference type="ChEBI" id="CHEBI:15378"/>
        <dbReference type="ChEBI" id="CHEBI:30823"/>
        <dbReference type="ChEBI" id="CHEBI:75342"/>
        <dbReference type="ChEBI" id="CHEBI:75735"/>
    </reaction>
    <physiologicalReaction direction="left-to-right" evidence="41">
        <dbReference type="Rhea" id="RHEA:39940"/>
    </physiologicalReaction>
</comment>
<evidence type="ECO:0000256" key="36">
    <source>
        <dbReference type="ARBA" id="ARBA00048699"/>
    </source>
</evidence>
<dbReference type="GO" id="GO:0016324">
    <property type="term" value="C:apical plasma membrane"/>
    <property type="evidence" value="ECO:0007669"/>
    <property type="project" value="UniProtKB-SubCell"/>
</dbReference>
<evidence type="ECO:0000256" key="6">
    <source>
        <dbReference type="ARBA" id="ARBA00022729"/>
    </source>
</evidence>
<comment type="catalytic activity">
    <reaction evidence="37">
        <text>1,3-dihexadecanoyl-2-(9Z-octadecenoyl)glycerol + H2O = 1,3-dihexadecanoylglycerol + (9Z)-octadecenoate + H(+)</text>
        <dbReference type="Rhea" id="RHEA:40983"/>
        <dbReference type="ChEBI" id="CHEBI:15377"/>
        <dbReference type="ChEBI" id="CHEBI:15378"/>
        <dbReference type="ChEBI" id="CHEBI:30823"/>
        <dbReference type="ChEBI" id="CHEBI:75688"/>
        <dbReference type="ChEBI" id="CHEBI:77619"/>
    </reaction>
    <physiologicalReaction direction="left-to-right" evidence="37">
        <dbReference type="Rhea" id="RHEA:40984"/>
    </physiologicalReaction>
</comment>
<keyword evidence="7" id="KW-0677">Repeat</keyword>
<comment type="catalytic activity">
    <reaction evidence="13">
        <text>a triacylglycerol + H2O = a diacylglycerol + a fatty acid + H(+)</text>
        <dbReference type="Rhea" id="RHEA:12044"/>
        <dbReference type="ChEBI" id="CHEBI:15377"/>
        <dbReference type="ChEBI" id="CHEBI:15378"/>
        <dbReference type="ChEBI" id="CHEBI:17855"/>
        <dbReference type="ChEBI" id="CHEBI:18035"/>
        <dbReference type="ChEBI" id="CHEBI:28868"/>
        <dbReference type="EC" id="3.1.1.3"/>
    </reaction>
    <physiologicalReaction direction="left-to-right" evidence="13">
        <dbReference type="Rhea" id="RHEA:12045"/>
    </physiologicalReaction>
</comment>
<comment type="catalytic activity">
    <reaction evidence="33">
        <text>a 1-acyl-sn-glycero-3-phosphocholine + H2O = sn-glycerol 3-phosphocholine + a fatty acid + H(+)</text>
        <dbReference type="Rhea" id="RHEA:15177"/>
        <dbReference type="ChEBI" id="CHEBI:15377"/>
        <dbReference type="ChEBI" id="CHEBI:15378"/>
        <dbReference type="ChEBI" id="CHEBI:16870"/>
        <dbReference type="ChEBI" id="CHEBI:28868"/>
        <dbReference type="ChEBI" id="CHEBI:58168"/>
        <dbReference type="EC" id="3.1.1.5"/>
    </reaction>
    <physiologicalReaction direction="left-to-right" evidence="33">
        <dbReference type="Rhea" id="RHEA:15178"/>
    </physiologicalReaction>
</comment>
<name>A0AAV8VBY3_9CUCU</name>
<evidence type="ECO:0000256" key="13">
    <source>
        <dbReference type="ARBA" id="ARBA00023369"/>
    </source>
</evidence>
<keyword evidence="5" id="KW-0812">Transmembrane</keyword>
<keyword evidence="12" id="KW-0325">Glycoprotein</keyword>
<evidence type="ECO:0000256" key="34">
    <source>
        <dbReference type="ARBA" id="ARBA00048613"/>
    </source>
</evidence>
<comment type="caution">
    <text evidence="43">The sequence shown here is derived from an EMBL/GenBank/DDBJ whole genome shotgun (WGS) entry which is preliminary data.</text>
</comment>
<evidence type="ECO:0000256" key="2">
    <source>
        <dbReference type="ARBA" id="ARBA00009979"/>
    </source>
</evidence>
<comment type="catalytic activity">
    <reaction evidence="28">
        <text>1,2-di-(9Z-octadecenoyl)-sn-glycero-3-phosphocholine + H2O = 1-(9Z-octadecenoyl)-sn-glycero-3-phosphocholine + (9Z)-octadecenoate + H(+)</text>
        <dbReference type="Rhea" id="RHEA:40923"/>
        <dbReference type="ChEBI" id="CHEBI:15377"/>
        <dbReference type="ChEBI" id="CHEBI:15378"/>
        <dbReference type="ChEBI" id="CHEBI:28610"/>
        <dbReference type="ChEBI" id="CHEBI:30823"/>
        <dbReference type="ChEBI" id="CHEBI:74669"/>
    </reaction>
    <physiologicalReaction direction="left-to-right" evidence="28">
        <dbReference type="Rhea" id="RHEA:40924"/>
    </physiologicalReaction>
</comment>
<comment type="catalytic activity">
    <reaction evidence="30">
        <text>1-hexadecanoyl-2-(9Z,12Z-octadecadienoyl)-sn-glycero-3-phosphocholine + H2O = 2-(9Z,12Z-octadecadienoyl)-sn-glycero-3-phosphocholine + hexadecanoate + H(+)</text>
        <dbReference type="Rhea" id="RHEA:40971"/>
        <dbReference type="ChEBI" id="CHEBI:7896"/>
        <dbReference type="ChEBI" id="CHEBI:15377"/>
        <dbReference type="ChEBI" id="CHEBI:15378"/>
        <dbReference type="ChEBI" id="CHEBI:73002"/>
        <dbReference type="ChEBI" id="CHEBI:76084"/>
    </reaction>
    <physiologicalReaction direction="left-to-right" evidence="30">
        <dbReference type="Rhea" id="RHEA:40972"/>
    </physiologicalReaction>
</comment>
<comment type="catalytic activity">
    <reaction evidence="23">
        <text>1-(9Z-octadecenoyl)-glycerol + H2O = glycerol + (9Z)-octadecenoate + H(+)</text>
        <dbReference type="Rhea" id="RHEA:38487"/>
        <dbReference type="ChEBI" id="CHEBI:15377"/>
        <dbReference type="ChEBI" id="CHEBI:15378"/>
        <dbReference type="ChEBI" id="CHEBI:17754"/>
        <dbReference type="ChEBI" id="CHEBI:30823"/>
        <dbReference type="ChEBI" id="CHEBI:75342"/>
    </reaction>
    <physiologicalReaction direction="left-to-right" evidence="23">
        <dbReference type="Rhea" id="RHEA:38488"/>
    </physiologicalReaction>
</comment>
<evidence type="ECO:0000256" key="22">
    <source>
        <dbReference type="ARBA" id="ARBA00047363"/>
    </source>
</evidence>
<dbReference type="InterPro" id="IPR001087">
    <property type="entry name" value="GDSL"/>
</dbReference>
<comment type="catalytic activity">
    <reaction evidence="14">
        <text>1-hexadecanoyl-2-(9Z,12Z-octadecadienoyl)-sn-glycero-3-phosphocholine + H2O = (9Z,12Z)-octadecadienoate + 1-hexadecanoyl-sn-glycero-3-phosphocholine + H(+)</text>
        <dbReference type="Rhea" id="RHEA:40811"/>
        <dbReference type="ChEBI" id="CHEBI:15377"/>
        <dbReference type="ChEBI" id="CHEBI:15378"/>
        <dbReference type="ChEBI" id="CHEBI:30245"/>
        <dbReference type="ChEBI" id="CHEBI:72998"/>
        <dbReference type="ChEBI" id="CHEBI:73002"/>
    </reaction>
    <physiologicalReaction direction="left-to-right" evidence="14">
        <dbReference type="Rhea" id="RHEA:40812"/>
    </physiologicalReaction>
</comment>
<evidence type="ECO:0000313" key="43">
    <source>
        <dbReference type="EMBL" id="KAJ8911670.1"/>
    </source>
</evidence>
<evidence type="ECO:0000256" key="32">
    <source>
        <dbReference type="ARBA" id="ARBA00048386"/>
    </source>
</evidence>
<dbReference type="Gene3D" id="3.40.50.1110">
    <property type="entry name" value="SGNH hydrolase"/>
    <property type="match status" value="1"/>
</dbReference>
<evidence type="ECO:0000256" key="16">
    <source>
        <dbReference type="ARBA" id="ARBA00029723"/>
    </source>
</evidence>
<comment type="function">
    <text evidence="20">Calcium-independent membrane-associated phospholipase that catalyzes complete diacylation of phospholipids by hydrolyzing both sn-1 and sn-2 fatty acyl chains attached to the glycerol backbone (phospholipase B activity). Has dual phospholipase and lysophospholipase activities toward diacylphospholipids. Preferentially cleaves sn-2 ester bonds over sn-1 bonds. Acts as a lipase toward glycerolipid substrates. Hydrolyzes fatty acyl chains of diacylglycerols with preference for the sn-2 position and of triacylglycerols with not positional selectivity. May also hydrolyze long chain retinyl esters such as retinyl palmitate. May contribute to digestion of dietary phospholipids, glycerolipids and retinoids, facilitating lipid absorption at the brush border.</text>
</comment>
<dbReference type="InterPro" id="IPR036514">
    <property type="entry name" value="SGNH_hydro_sf"/>
</dbReference>
<evidence type="ECO:0000256" key="26">
    <source>
        <dbReference type="ARBA" id="ARBA00048015"/>
    </source>
</evidence>
<organism evidence="43 44">
    <name type="scientific">Exocentrus adspersus</name>
    <dbReference type="NCBI Taxonomy" id="1586481"/>
    <lineage>
        <taxon>Eukaryota</taxon>
        <taxon>Metazoa</taxon>
        <taxon>Ecdysozoa</taxon>
        <taxon>Arthropoda</taxon>
        <taxon>Hexapoda</taxon>
        <taxon>Insecta</taxon>
        <taxon>Pterygota</taxon>
        <taxon>Neoptera</taxon>
        <taxon>Endopterygota</taxon>
        <taxon>Coleoptera</taxon>
        <taxon>Polyphaga</taxon>
        <taxon>Cucujiformia</taxon>
        <taxon>Chrysomeloidea</taxon>
        <taxon>Cerambycidae</taxon>
        <taxon>Lamiinae</taxon>
        <taxon>Acanthocinini</taxon>
        <taxon>Exocentrus</taxon>
    </lineage>
</organism>
<evidence type="ECO:0000256" key="10">
    <source>
        <dbReference type="ARBA" id="ARBA00023098"/>
    </source>
</evidence>
<dbReference type="GO" id="GO:0004806">
    <property type="term" value="F:triacylglycerol lipase activity"/>
    <property type="evidence" value="ECO:0007669"/>
    <property type="project" value="UniProtKB-EC"/>
</dbReference>
<evidence type="ECO:0000256" key="25">
    <source>
        <dbReference type="ARBA" id="ARBA00048011"/>
    </source>
</evidence>
<keyword evidence="44" id="KW-1185">Reference proteome</keyword>
<evidence type="ECO:0000256" key="23">
    <source>
        <dbReference type="ARBA" id="ARBA00047438"/>
    </source>
</evidence>
<evidence type="ECO:0000256" key="19">
    <source>
        <dbReference type="ARBA" id="ARBA00033022"/>
    </source>
</evidence>
<dbReference type="PANTHER" id="PTHR21325">
    <property type="entry name" value="PHOSPHOLIPASE B, PLB1"/>
    <property type="match status" value="1"/>
</dbReference>
<dbReference type="FunFam" id="3.40.50.1110:FF:000005">
    <property type="entry name" value="Phospholipase B1"/>
    <property type="match status" value="1"/>
</dbReference>
<evidence type="ECO:0000256" key="37">
    <source>
        <dbReference type="ARBA" id="ARBA00048869"/>
    </source>
</evidence>
<comment type="catalytic activity">
    <reaction evidence="26">
        <text>1-hexadecanoyl-2-(9Z-octadecenoyl)-sn-glycero-3-phospho-(1'-sn-glycerol) + H2O = 1-hexadecanoyl-sn-glycero-3-phospho-(1'-sn-glycerol) + (9Z)-octadecenoate + H(+)</text>
        <dbReference type="Rhea" id="RHEA:40919"/>
        <dbReference type="ChEBI" id="CHEBI:15377"/>
        <dbReference type="ChEBI" id="CHEBI:15378"/>
        <dbReference type="ChEBI" id="CHEBI:30823"/>
        <dbReference type="ChEBI" id="CHEBI:72841"/>
        <dbReference type="ChEBI" id="CHEBI:75158"/>
    </reaction>
    <physiologicalReaction direction="left-to-right" evidence="26">
        <dbReference type="Rhea" id="RHEA:40920"/>
    </physiologicalReaction>
</comment>
<evidence type="ECO:0000256" key="30">
    <source>
        <dbReference type="ARBA" id="ARBA00048362"/>
    </source>
</evidence>
<dbReference type="GO" id="GO:0004623">
    <property type="term" value="F:phospholipase A2 activity"/>
    <property type="evidence" value="ECO:0007669"/>
    <property type="project" value="UniProtKB-EC"/>
</dbReference>
<evidence type="ECO:0000256" key="40">
    <source>
        <dbReference type="ARBA" id="ARBA00049363"/>
    </source>
</evidence>
<keyword evidence="11" id="KW-0472">Membrane</keyword>
<evidence type="ECO:0000256" key="20">
    <source>
        <dbReference type="ARBA" id="ARBA00045916"/>
    </source>
</evidence>
<keyword evidence="4" id="KW-1003">Cell membrane</keyword>
<keyword evidence="8" id="KW-0378">Hydrolase</keyword>
<evidence type="ECO:0000256" key="4">
    <source>
        <dbReference type="ARBA" id="ARBA00022475"/>
    </source>
</evidence>
<reference evidence="43 44" key="1">
    <citation type="journal article" date="2023" name="Insect Mol. Biol.">
        <title>Genome sequencing provides insights into the evolution of gene families encoding plant cell wall-degrading enzymes in longhorned beetles.</title>
        <authorList>
            <person name="Shin N.R."/>
            <person name="Okamura Y."/>
            <person name="Kirsch R."/>
            <person name="Pauchet Y."/>
        </authorList>
    </citation>
    <scope>NUCLEOTIDE SEQUENCE [LARGE SCALE GENOMIC DNA]</scope>
    <source>
        <strain evidence="43">EAD_L_NR</strain>
    </source>
</reference>
<evidence type="ECO:0000256" key="31">
    <source>
        <dbReference type="ARBA" id="ARBA00048374"/>
    </source>
</evidence>
<evidence type="ECO:0000256" key="27">
    <source>
        <dbReference type="ARBA" id="ARBA00048049"/>
    </source>
</evidence>
<dbReference type="Pfam" id="PF00657">
    <property type="entry name" value="Lipase_GDSL"/>
    <property type="match status" value="1"/>
</dbReference>
<evidence type="ECO:0000256" key="9">
    <source>
        <dbReference type="ARBA" id="ARBA00022989"/>
    </source>
</evidence>
<evidence type="ECO:0000256" key="38">
    <source>
        <dbReference type="ARBA" id="ARBA00048872"/>
    </source>
</evidence>
<evidence type="ECO:0000256" key="7">
    <source>
        <dbReference type="ARBA" id="ARBA00022737"/>
    </source>
</evidence>
<evidence type="ECO:0000256" key="1">
    <source>
        <dbReference type="ARBA" id="ARBA00004247"/>
    </source>
</evidence>
<evidence type="ECO:0000256" key="41">
    <source>
        <dbReference type="ARBA" id="ARBA00049372"/>
    </source>
</evidence>
<dbReference type="CDD" id="cd01824">
    <property type="entry name" value="Phospholipase_B_like"/>
    <property type="match status" value="1"/>
</dbReference>
<comment type="catalytic activity">
    <reaction evidence="39">
        <text>1-hexadecanoyl-2-(9Z)-octadecenoyl-3-octadecanoyl-sn-glycerol + H2O = 1-hexadecanoyl-3-octadecanoyl-sn-glycerol + (9Z)-octadecenoate + H(+)</text>
        <dbReference type="Rhea" id="RHEA:41103"/>
        <dbReference type="ChEBI" id="CHEBI:15377"/>
        <dbReference type="ChEBI" id="CHEBI:15378"/>
        <dbReference type="ChEBI" id="CHEBI:30823"/>
        <dbReference type="ChEBI" id="CHEBI:77623"/>
        <dbReference type="ChEBI" id="CHEBI:77624"/>
    </reaction>
    <physiologicalReaction direction="left-to-right" evidence="39">
        <dbReference type="Rhea" id="RHEA:41104"/>
    </physiologicalReaction>
</comment>
<comment type="catalytic activity">
    <reaction evidence="22">
        <text>1,3-dihexadecanoyl-2-(9Z-octadecenoyl)glycerol + H2O = 1-hexadecanoyl-2-(9Z-octadecenoyl)-glycerol + hexadecanoate + H(+)</text>
        <dbReference type="Rhea" id="RHEA:40979"/>
        <dbReference type="ChEBI" id="CHEBI:7896"/>
        <dbReference type="ChEBI" id="CHEBI:15377"/>
        <dbReference type="ChEBI" id="CHEBI:15378"/>
        <dbReference type="ChEBI" id="CHEBI:75585"/>
        <dbReference type="ChEBI" id="CHEBI:75688"/>
    </reaction>
    <physiologicalReaction direction="left-to-right" evidence="22">
        <dbReference type="Rhea" id="RHEA:40980"/>
    </physiologicalReaction>
</comment>
<evidence type="ECO:0000256" key="3">
    <source>
        <dbReference type="ARBA" id="ARBA00015133"/>
    </source>
</evidence>
<evidence type="ECO:0000256" key="33">
    <source>
        <dbReference type="ARBA" id="ARBA00048454"/>
    </source>
</evidence>
<evidence type="ECO:0000256" key="5">
    <source>
        <dbReference type="ARBA" id="ARBA00022692"/>
    </source>
</evidence>
<evidence type="ECO:0000256" key="14">
    <source>
        <dbReference type="ARBA" id="ARBA00023408"/>
    </source>
</evidence>
<evidence type="ECO:0000256" key="8">
    <source>
        <dbReference type="ARBA" id="ARBA00022801"/>
    </source>
</evidence>
<dbReference type="Proteomes" id="UP001159042">
    <property type="component" value="Unassembled WGS sequence"/>
</dbReference>
<evidence type="ECO:0000256" key="42">
    <source>
        <dbReference type="ARBA" id="ARBA00049461"/>
    </source>
</evidence>
<comment type="catalytic activity">
    <reaction evidence="21">
        <text>1-hexadecanoyl-2-(9Z)-octadecenoyl-3-octadecanoyl-sn-glycerol + H2O = 2-(9Z-octadecenoyl)-3-octadecanoyl-sn-glycerol + hexadecanoate + H(+)</text>
        <dbReference type="Rhea" id="RHEA:41107"/>
        <dbReference type="ChEBI" id="CHEBI:7896"/>
        <dbReference type="ChEBI" id="CHEBI:15377"/>
        <dbReference type="ChEBI" id="CHEBI:15378"/>
        <dbReference type="ChEBI" id="CHEBI:75558"/>
        <dbReference type="ChEBI" id="CHEBI:77623"/>
    </reaction>
    <physiologicalReaction direction="left-to-right" evidence="21">
        <dbReference type="Rhea" id="RHEA:41108"/>
    </physiologicalReaction>
</comment>
<evidence type="ECO:0000256" key="35">
    <source>
        <dbReference type="ARBA" id="ARBA00048656"/>
    </source>
</evidence>
<gene>
    <name evidence="43" type="ORF">NQ315_014029</name>
</gene>
<evidence type="ECO:0000256" key="21">
    <source>
        <dbReference type="ARBA" id="ARBA00047324"/>
    </source>
</evidence>
<comment type="catalytic activity">
    <reaction evidence="15">
        <text>a 1,2-diacyl-sn-glycero-3-phosphocholine + H2O = a 1-acyl-sn-glycero-3-phosphocholine + a fatty acid + H(+)</text>
        <dbReference type="Rhea" id="RHEA:15801"/>
        <dbReference type="ChEBI" id="CHEBI:15377"/>
        <dbReference type="ChEBI" id="CHEBI:15378"/>
        <dbReference type="ChEBI" id="CHEBI:28868"/>
        <dbReference type="ChEBI" id="CHEBI:57643"/>
        <dbReference type="ChEBI" id="CHEBI:58168"/>
        <dbReference type="EC" id="3.1.1.4"/>
    </reaction>
    <physiologicalReaction direction="left-to-right" evidence="15">
        <dbReference type="Rhea" id="RHEA:15802"/>
    </physiologicalReaction>
</comment>
<evidence type="ECO:0000256" key="29">
    <source>
        <dbReference type="ARBA" id="ARBA00048227"/>
    </source>
</evidence>
<keyword evidence="6" id="KW-0732">Signal</keyword>
<evidence type="ECO:0000313" key="44">
    <source>
        <dbReference type="Proteomes" id="UP001159042"/>
    </source>
</evidence>
<accession>A0AAV8VBY3</accession>
<evidence type="ECO:0000256" key="24">
    <source>
        <dbReference type="ARBA" id="ARBA00047459"/>
    </source>
</evidence>
<keyword evidence="9" id="KW-1133">Transmembrane helix</keyword>
<comment type="similarity">
    <text evidence="2">Belongs to the 'GDSL' lipolytic enzyme family. Phospholipase B1 subfamily.</text>
</comment>
<dbReference type="AlphaFoldDB" id="A0AAV8VBY3"/>
<comment type="catalytic activity">
    <reaction evidence="36">
        <text>1-hexadecanoyl-2-(9Z-octadecenoyl)-sn-glycero-3-phosphocholine + H2O = 1-hexadecanoyl-sn-glycero-3-phosphocholine + (9Z)-octadecenoate + H(+)</text>
        <dbReference type="Rhea" id="RHEA:38779"/>
        <dbReference type="ChEBI" id="CHEBI:15377"/>
        <dbReference type="ChEBI" id="CHEBI:15378"/>
        <dbReference type="ChEBI" id="CHEBI:30823"/>
        <dbReference type="ChEBI" id="CHEBI:72998"/>
        <dbReference type="ChEBI" id="CHEBI:73001"/>
    </reaction>
    <physiologicalReaction direction="left-to-right" evidence="36">
        <dbReference type="Rhea" id="RHEA:38780"/>
    </physiologicalReaction>
</comment>
<comment type="catalytic activity">
    <reaction evidence="24">
        <text>1-hexadecanoyl-2-(9Z)-octadecenoyl-3-octadecanoyl-sn-glycerol + H2O = 1-hexadecanoyl-2-(9Z-octadecenoyl)-sn-glycerol + octadecanoate + H(+)</text>
        <dbReference type="Rhea" id="RHEA:41111"/>
        <dbReference type="ChEBI" id="CHEBI:15377"/>
        <dbReference type="ChEBI" id="CHEBI:15378"/>
        <dbReference type="ChEBI" id="CHEBI:25629"/>
        <dbReference type="ChEBI" id="CHEBI:75466"/>
        <dbReference type="ChEBI" id="CHEBI:77623"/>
    </reaction>
    <physiologicalReaction direction="left-to-right" evidence="24">
        <dbReference type="Rhea" id="RHEA:41112"/>
    </physiologicalReaction>
</comment>
<evidence type="ECO:0000256" key="11">
    <source>
        <dbReference type="ARBA" id="ARBA00023136"/>
    </source>
</evidence>
<comment type="catalytic activity">
    <reaction evidence="32">
        <text>1,2,3-tri-(9Z-octadecenoyl)-glycerol + H2O = di-(9Z)-octadecenoylglycerol + (9Z)-octadecenoate + H(+)</text>
        <dbReference type="Rhea" id="RHEA:38575"/>
        <dbReference type="ChEBI" id="CHEBI:15377"/>
        <dbReference type="ChEBI" id="CHEBI:15378"/>
        <dbReference type="ChEBI" id="CHEBI:30823"/>
        <dbReference type="ChEBI" id="CHEBI:53753"/>
        <dbReference type="ChEBI" id="CHEBI:75945"/>
    </reaction>
    <physiologicalReaction direction="left-to-right" evidence="32">
        <dbReference type="Rhea" id="RHEA:38576"/>
    </physiologicalReaction>
</comment>
<evidence type="ECO:0000256" key="12">
    <source>
        <dbReference type="ARBA" id="ARBA00023180"/>
    </source>
</evidence>
<comment type="catalytic activity">
    <reaction evidence="35">
        <text>1-hexadecanoyl-sn-glycero-3-phosphocholine + H2O = sn-glycerol 3-phosphocholine + hexadecanoate + H(+)</text>
        <dbReference type="Rhea" id="RHEA:40435"/>
        <dbReference type="ChEBI" id="CHEBI:7896"/>
        <dbReference type="ChEBI" id="CHEBI:15377"/>
        <dbReference type="ChEBI" id="CHEBI:15378"/>
        <dbReference type="ChEBI" id="CHEBI:16870"/>
        <dbReference type="ChEBI" id="CHEBI:72998"/>
    </reaction>
    <physiologicalReaction direction="left-to-right" evidence="35">
        <dbReference type="Rhea" id="RHEA:40436"/>
    </physiologicalReaction>
</comment>
<dbReference type="GO" id="GO:0006644">
    <property type="term" value="P:phospholipid metabolic process"/>
    <property type="evidence" value="ECO:0007669"/>
    <property type="project" value="TreeGrafter"/>
</dbReference>
<comment type="catalytic activity">
    <reaction evidence="31">
        <text>1-octadecanoyl-2-(9Z,12Z)-octadecadienoyl-sn-glycerol + H2O = 1-octadecanoyl-sn-glycerol + (9Z,12Z)-octadecadienoate + H(+)</text>
        <dbReference type="Rhea" id="RHEA:40927"/>
        <dbReference type="ChEBI" id="CHEBI:15377"/>
        <dbReference type="ChEBI" id="CHEBI:15378"/>
        <dbReference type="ChEBI" id="CHEBI:30245"/>
        <dbReference type="ChEBI" id="CHEBI:75550"/>
        <dbReference type="ChEBI" id="CHEBI:77097"/>
    </reaction>
    <physiologicalReaction direction="left-to-right" evidence="31">
        <dbReference type="Rhea" id="RHEA:40928"/>
    </physiologicalReaction>
</comment>
<keyword evidence="10" id="KW-0443">Lipid metabolism</keyword>
<evidence type="ECO:0000256" key="15">
    <source>
        <dbReference type="ARBA" id="ARBA00023422"/>
    </source>
</evidence>
<dbReference type="SUPFAM" id="SSF52266">
    <property type="entry name" value="SGNH hydrolase"/>
    <property type="match status" value="1"/>
</dbReference>
<evidence type="ECO:0000256" key="17">
    <source>
        <dbReference type="ARBA" id="ARBA00031182"/>
    </source>
</evidence>
<evidence type="ECO:0000256" key="39">
    <source>
        <dbReference type="ARBA" id="ARBA00048939"/>
    </source>
</evidence>
<comment type="catalytic activity">
    <reaction evidence="42">
        <text>2-(9Z-octadecenoyl)-glycerol + H2O = glycerol + (9Z)-octadecenoate + H(+)</text>
        <dbReference type="Rhea" id="RHEA:38491"/>
        <dbReference type="ChEBI" id="CHEBI:15377"/>
        <dbReference type="ChEBI" id="CHEBI:15378"/>
        <dbReference type="ChEBI" id="CHEBI:17754"/>
        <dbReference type="ChEBI" id="CHEBI:30823"/>
        <dbReference type="ChEBI" id="CHEBI:73990"/>
    </reaction>
    <physiologicalReaction direction="left-to-right" evidence="42">
        <dbReference type="Rhea" id="RHEA:38492"/>
    </physiologicalReaction>
</comment>
<comment type="catalytic activity">
    <reaction evidence="27">
        <text>a 1-O-alkyl-2-acyl-sn-glycero-3-phosphocholine + H2O = a 1-O-alkyl-sn-glycero-3-phosphocholine + a fatty acid + H(+)</text>
        <dbReference type="Rhea" id="RHEA:36231"/>
        <dbReference type="ChEBI" id="CHEBI:15377"/>
        <dbReference type="ChEBI" id="CHEBI:15378"/>
        <dbReference type="ChEBI" id="CHEBI:28868"/>
        <dbReference type="ChEBI" id="CHEBI:30909"/>
        <dbReference type="ChEBI" id="CHEBI:36702"/>
        <dbReference type="EC" id="3.1.1.4"/>
    </reaction>
    <physiologicalReaction direction="left-to-right" evidence="27">
        <dbReference type="Rhea" id="RHEA:36232"/>
    </physiologicalReaction>
</comment>
<comment type="catalytic activity">
    <reaction evidence="29">
        <text>1,2-dihexadecanoyl-sn-glycero-3-phosphocholine + H2O = 1-hexadecanoyl-sn-glycero-3-phosphocholine + hexadecanoate + H(+)</text>
        <dbReference type="Rhea" id="RHEA:41223"/>
        <dbReference type="ChEBI" id="CHEBI:7896"/>
        <dbReference type="ChEBI" id="CHEBI:15377"/>
        <dbReference type="ChEBI" id="CHEBI:15378"/>
        <dbReference type="ChEBI" id="CHEBI:72998"/>
        <dbReference type="ChEBI" id="CHEBI:72999"/>
    </reaction>
    <physiologicalReaction direction="left-to-right" evidence="29">
        <dbReference type="Rhea" id="RHEA:41224"/>
    </physiologicalReaction>
</comment>
<dbReference type="EMBL" id="JANEYG010000169">
    <property type="protein sequence ID" value="KAJ8911670.1"/>
    <property type="molecule type" value="Genomic_DNA"/>
</dbReference>
<comment type="catalytic activity">
    <reaction evidence="38">
        <text>1-O-hexadecyl-2-(9Z)-octadecenoyl-sn-glycero-3-phosphocholine + H2O = 1-O-hexadecyl-sn-glycero-3-phosphocholine + (9Z)-octadecenoate + H(+)</text>
        <dbReference type="Rhea" id="RHEA:40915"/>
        <dbReference type="ChEBI" id="CHEBI:15377"/>
        <dbReference type="ChEBI" id="CHEBI:15378"/>
        <dbReference type="ChEBI" id="CHEBI:30823"/>
        <dbReference type="ChEBI" id="CHEBI:34112"/>
        <dbReference type="ChEBI" id="CHEBI:64496"/>
    </reaction>
    <physiologicalReaction direction="left-to-right" evidence="38">
        <dbReference type="Rhea" id="RHEA:40916"/>
    </physiologicalReaction>
</comment>
<proteinExistence type="inferred from homology"/>
<dbReference type="GO" id="GO:0004622">
    <property type="term" value="F:phosphatidylcholine lysophospholipase activity"/>
    <property type="evidence" value="ECO:0007669"/>
    <property type="project" value="UniProtKB-EC"/>
</dbReference>
<comment type="catalytic activity">
    <reaction evidence="25">
        <text>2,3-di-(9Z)-octadecenoyl-sn-glycerol + H2O = 3-(9Z-octadecenoyl)-sn-glycerol + (9Z)-octadecenoate + H(+)</text>
        <dbReference type="Rhea" id="RHEA:42604"/>
        <dbReference type="ChEBI" id="CHEBI:15377"/>
        <dbReference type="ChEBI" id="CHEBI:15378"/>
        <dbReference type="ChEBI" id="CHEBI:30823"/>
        <dbReference type="ChEBI" id="CHEBI:75824"/>
        <dbReference type="ChEBI" id="CHEBI:75938"/>
    </reaction>
    <physiologicalReaction direction="left-to-right" evidence="25">
        <dbReference type="Rhea" id="RHEA:42605"/>
    </physiologicalReaction>
</comment>
<dbReference type="InterPro" id="IPR038885">
    <property type="entry name" value="PLB1"/>
</dbReference>
<dbReference type="InterPro" id="IPR035547">
    <property type="entry name" value="Phospholipase_B"/>
</dbReference>
<evidence type="ECO:0000256" key="28">
    <source>
        <dbReference type="ARBA" id="ARBA00048058"/>
    </source>
</evidence>